<dbReference type="AlphaFoldDB" id="A0A1N7SM05"/>
<proteinExistence type="predicted"/>
<sequence length="61" mass="6871">MQLVFPRASLETVPPVETSPSCINRIRLTNEIYYVSKKEILSFIALDSLPAPPALMSRLPR</sequence>
<protein>
    <submittedName>
        <fullName evidence="1">Uncharacterized protein</fullName>
    </submittedName>
</protein>
<accession>A0A1N7SM05</accession>
<gene>
    <name evidence="1" type="ORF">BN2475_1030011</name>
</gene>
<organism evidence="1 2">
    <name type="scientific">Paraburkholderia ribeironis</name>
    <dbReference type="NCBI Taxonomy" id="1247936"/>
    <lineage>
        <taxon>Bacteria</taxon>
        <taxon>Pseudomonadati</taxon>
        <taxon>Pseudomonadota</taxon>
        <taxon>Betaproteobacteria</taxon>
        <taxon>Burkholderiales</taxon>
        <taxon>Burkholderiaceae</taxon>
        <taxon>Paraburkholderia</taxon>
    </lineage>
</organism>
<name>A0A1N7SM05_9BURK</name>
<keyword evidence="2" id="KW-1185">Reference proteome</keyword>
<reference evidence="1 2" key="1">
    <citation type="submission" date="2016-12" db="EMBL/GenBank/DDBJ databases">
        <authorList>
            <person name="Song W.-J."/>
            <person name="Kurnit D.M."/>
        </authorList>
    </citation>
    <scope>NUCLEOTIDE SEQUENCE [LARGE SCALE GENOMIC DNA]</scope>
    <source>
        <strain evidence="1 2">STM7296</strain>
    </source>
</reference>
<evidence type="ECO:0000313" key="2">
    <source>
        <dbReference type="Proteomes" id="UP000187012"/>
    </source>
</evidence>
<dbReference type="EMBL" id="CYGX02000103">
    <property type="protein sequence ID" value="SIT48445.1"/>
    <property type="molecule type" value="Genomic_DNA"/>
</dbReference>
<dbReference type="STRING" id="1247936.BN2475_1030011"/>
<dbReference type="Proteomes" id="UP000187012">
    <property type="component" value="Unassembled WGS sequence"/>
</dbReference>
<evidence type="ECO:0000313" key="1">
    <source>
        <dbReference type="EMBL" id="SIT48445.1"/>
    </source>
</evidence>